<reference evidence="2" key="1">
    <citation type="journal article" date="2014" name="Int. J. Syst. Evol. Microbiol.">
        <title>Complete genome sequence of Corynebacterium casei LMG S-19264T (=DSM 44701T), isolated from a smear-ripened cheese.</title>
        <authorList>
            <consortium name="US DOE Joint Genome Institute (JGI-PGF)"/>
            <person name="Walter F."/>
            <person name="Albersmeier A."/>
            <person name="Kalinowski J."/>
            <person name="Ruckert C."/>
        </authorList>
    </citation>
    <scope>NUCLEOTIDE SEQUENCE</scope>
    <source>
        <strain evidence="2">JCM 4988</strain>
    </source>
</reference>
<dbReference type="AlphaFoldDB" id="A0A918PPM3"/>
<dbReference type="RefSeq" id="WP_190121441.1">
    <property type="nucleotide sequence ID" value="NZ_BMWG01000002.1"/>
</dbReference>
<evidence type="ECO:0000313" key="3">
    <source>
        <dbReference type="Proteomes" id="UP000630936"/>
    </source>
</evidence>
<keyword evidence="3" id="KW-1185">Reference proteome</keyword>
<evidence type="ECO:0000313" key="2">
    <source>
        <dbReference type="EMBL" id="GGZ17802.1"/>
    </source>
</evidence>
<dbReference type="InterPro" id="IPR015943">
    <property type="entry name" value="WD40/YVTN_repeat-like_dom_sf"/>
</dbReference>
<dbReference type="InterPro" id="IPR047697">
    <property type="entry name" value="AztD-like"/>
</dbReference>
<accession>A0A918PPM3</accession>
<evidence type="ECO:0000256" key="1">
    <source>
        <dbReference type="SAM" id="SignalP"/>
    </source>
</evidence>
<name>A0A918PPM3_9ACTN</name>
<keyword evidence="1" id="KW-0732">Signal</keyword>
<dbReference type="InterPro" id="IPR011044">
    <property type="entry name" value="Quino_amine_DH_bsu"/>
</dbReference>
<dbReference type="Gene3D" id="2.130.10.10">
    <property type="entry name" value="YVTN repeat-like/Quinoprotein amine dehydrogenase"/>
    <property type="match status" value="2"/>
</dbReference>
<feature type="signal peptide" evidence="1">
    <location>
        <begin position="1"/>
        <end position="28"/>
    </location>
</feature>
<gene>
    <name evidence="2" type="ORF">GCM10010387_07630</name>
</gene>
<evidence type="ECO:0008006" key="4">
    <source>
        <dbReference type="Google" id="ProtNLM"/>
    </source>
</evidence>
<proteinExistence type="predicted"/>
<dbReference type="SUPFAM" id="SSF50969">
    <property type="entry name" value="YVTN repeat-like/Quinoprotein amine dehydrogenase"/>
    <property type="match status" value="1"/>
</dbReference>
<sequence>MRIPPRTRRTRRLAGAAVVLATAVSLTACGTEDKPSAKTEEPKASKAAEKINNPLVTTYDGGLHLLDGDTLELAKDIPLKGFNRVNPAGDDRHVLISTATGFRALDAAGGTLTDIEFPGAKPGHVVRHAGRTVLFTDGTGDITAFDPKKLADGAPRTDIHRTGSPHHGVAVELADGRLLTTLGTEEERVGISVLGKDREEIARSEKCPGVHGEATAKDEAVVIGCEDGVLIYRDGKITKVDSPTPYGRIGNVAGSDESPIVLGDYKKDADAELERPEQISLIDTRTGKLRLVDLDNTSYTFRSLARGPHGEALVLGTDGAIHVIDPEKGEVTKALPVIGAWKEPLDWQRPRPAIFVRDHTAYVSDPATRKIHAIDVESGKKLASATLPKPSNELSGVKH</sequence>
<feature type="chain" id="PRO_5038540532" description="Secreted protein" evidence="1">
    <location>
        <begin position="29"/>
        <end position="399"/>
    </location>
</feature>
<dbReference type="NCBIfam" id="NF038015">
    <property type="entry name" value="AztD"/>
    <property type="match status" value="1"/>
</dbReference>
<dbReference type="PROSITE" id="PS51257">
    <property type="entry name" value="PROKAR_LIPOPROTEIN"/>
    <property type="match status" value="1"/>
</dbReference>
<dbReference type="EMBL" id="BMWG01000002">
    <property type="protein sequence ID" value="GGZ17802.1"/>
    <property type="molecule type" value="Genomic_DNA"/>
</dbReference>
<organism evidence="2 3">
    <name type="scientific">Streptomyces inusitatus</name>
    <dbReference type="NCBI Taxonomy" id="68221"/>
    <lineage>
        <taxon>Bacteria</taxon>
        <taxon>Bacillati</taxon>
        <taxon>Actinomycetota</taxon>
        <taxon>Actinomycetes</taxon>
        <taxon>Kitasatosporales</taxon>
        <taxon>Streptomycetaceae</taxon>
        <taxon>Streptomyces</taxon>
    </lineage>
</organism>
<protein>
    <recommendedName>
        <fullName evidence="4">Secreted protein</fullName>
    </recommendedName>
</protein>
<dbReference type="Proteomes" id="UP000630936">
    <property type="component" value="Unassembled WGS sequence"/>
</dbReference>
<reference evidence="2" key="2">
    <citation type="submission" date="2020-09" db="EMBL/GenBank/DDBJ databases">
        <authorList>
            <person name="Sun Q."/>
            <person name="Ohkuma M."/>
        </authorList>
    </citation>
    <scope>NUCLEOTIDE SEQUENCE</scope>
    <source>
        <strain evidence="2">JCM 4988</strain>
    </source>
</reference>
<comment type="caution">
    <text evidence="2">The sequence shown here is derived from an EMBL/GenBank/DDBJ whole genome shotgun (WGS) entry which is preliminary data.</text>
</comment>